<dbReference type="HAMAP" id="MF_00361">
    <property type="entry name" value="NAD_kinase"/>
    <property type="match status" value="1"/>
</dbReference>
<dbReference type="Gene3D" id="3.40.50.10330">
    <property type="entry name" value="Probable inorganic polyphosphate/atp-NAD kinase, domain 1"/>
    <property type="match status" value="1"/>
</dbReference>
<evidence type="ECO:0000256" key="1">
    <source>
        <dbReference type="ARBA" id="ARBA00010995"/>
    </source>
</evidence>
<name>A0A0L0HH81_SPIPD</name>
<dbReference type="GO" id="GO:0019674">
    <property type="term" value="P:NAD+ metabolic process"/>
    <property type="evidence" value="ECO:0007669"/>
    <property type="project" value="InterPro"/>
</dbReference>
<dbReference type="GO" id="GO:0005524">
    <property type="term" value="F:ATP binding"/>
    <property type="evidence" value="ECO:0007669"/>
    <property type="project" value="UniProtKB-KW"/>
</dbReference>
<dbReference type="OrthoDB" id="24581at2759"/>
<evidence type="ECO:0000256" key="5">
    <source>
        <dbReference type="ARBA" id="ARBA00022840"/>
    </source>
</evidence>
<proteinExistence type="inferred from homology"/>
<dbReference type="InterPro" id="IPR002504">
    <property type="entry name" value="NADK"/>
</dbReference>
<dbReference type="Proteomes" id="UP000053201">
    <property type="component" value="Unassembled WGS sequence"/>
</dbReference>
<evidence type="ECO:0000256" key="4">
    <source>
        <dbReference type="ARBA" id="ARBA00022777"/>
    </source>
</evidence>
<dbReference type="OMA" id="LFQKHVP"/>
<dbReference type="STRING" id="645134.A0A0L0HH81"/>
<keyword evidence="4" id="KW-0418">Kinase</keyword>
<dbReference type="RefSeq" id="XP_016608279.1">
    <property type="nucleotide sequence ID" value="XM_016752809.1"/>
</dbReference>
<dbReference type="GeneID" id="27688014"/>
<dbReference type="eggNOG" id="KOG2178">
    <property type="taxonomic scope" value="Eukaryota"/>
</dbReference>
<keyword evidence="7" id="KW-0520">NAD</keyword>
<evidence type="ECO:0000313" key="8">
    <source>
        <dbReference type="EMBL" id="KND00240.1"/>
    </source>
</evidence>
<dbReference type="GO" id="GO:0006741">
    <property type="term" value="P:NADP+ biosynthetic process"/>
    <property type="evidence" value="ECO:0007669"/>
    <property type="project" value="InterPro"/>
</dbReference>
<evidence type="ECO:0000256" key="6">
    <source>
        <dbReference type="ARBA" id="ARBA00022857"/>
    </source>
</evidence>
<dbReference type="PANTHER" id="PTHR20275">
    <property type="entry name" value="NAD KINASE"/>
    <property type="match status" value="1"/>
</dbReference>
<dbReference type="GO" id="GO:0003951">
    <property type="term" value="F:NAD+ kinase activity"/>
    <property type="evidence" value="ECO:0007669"/>
    <property type="project" value="InterPro"/>
</dbReference>
<dbReference type="InterPro" id="IPR017437">
    <property type="entry name" value="ATP-NAD_kinase_PpnK-typ_C"/>
</dbReference>
<protein>
    <recommendedName>
        <fullName evidence="10">NAD+ kinase</fullName>
    </recommendedName>
</protein>
<keyword evidence="5" id="KW-0067">ATP-binding</keyword>
<reference evidence="8 9" key="1">
    <citation type="submission" date="2009-08" db="EMBL/GenBank/DDBJ databases">
        <title>The Genome Sequence of Spizellomyces punctatus strain DAOM BR117.</title>
        <authorList>
            <consortium name="The Broad Institute Genome Sequencing Platform"/>
            <person name="Russ C."/>
            <person name="Cuomo C."/>
            <person name="Shea T."/>
            <person name="Young S.K."/>
            <person name="Zeng Q."/>
            <person name="Koehrsen M."/>
            <person name="Haas B."/>
            <person name="Borodovsky M."/>
            <person name="Guigo R."/>
            <person name="Alvarado L."/>
            <person name="Berlin A."/>
            <person name="Bochicchio J."/>
            <person name="Borenstein D."/>
            <person name="Chapman S."/>
            <person name="Chen Z."/>
            <person name="Engels R."/>
            <person name="Freedman E."/>
            <person name="Gellesch M."/>
            <person name="Goldberg J."/>
            <person name="Griggs A."/>
            <person name="Gujja S."/>
            <person name="Heiman D."/>
            <person name="Hepburn T."/>
            <person name="Howarth C."/>
            <person name="Jen D."/>
            <person name="Larson L."/>
            <person name="Lewis B."/>
            <person name="Mehta T."/>
            <person name="Park D."/>
            <person name="Pearson M."/>
            <person name="Roberts A."/>
            <person name="Saif S."/>
            <person name="Shenoy N."/>
            <person name="Sisk P."/>
            <person name="Stolte C."/>
            <person name="Sykes S."/>
            <person name="Thomson T."/>
            <person name="Walk T."/>
            <person name="White J."/>
            <person name="Yandava C."/>
            <person name="Burger G."/>
            <person name="Gray M.W."/>
            <person name="Holland P.W.H."/>
            <person name="King N."/>
            <person name="Lang F.B.F."/>
            <person name="Roger A.J."/>
            <person name="Ruiz-Trillo I."/>
            <person name="Lander E."/>
            <person name="Nusbaum C."/>
        </authorList>
    </citation>
    <scope>NUCLEOTIDE SEQUENCE [LARGE SCALE GENOMIC DNA]</scope>
    <source>
        <strain evidence="8 9">DAOM BR117</strain>
    </source>
</reference>
<evidence type="ECO:0000256" key="7">
    <source>
        <dbReference type="ARBA" id="ARBA00023027"/>
    </source>
</evidence>
<dbReference type="Pfam" id="PF20143">
    <property type="entry name" value="NAD_kinase_C"/>
    <property type="match status" value="1"/>
</dbReference>
<evidence type="ECO:0008006" key="10">
    <source>
        <dbReference type="Google" id="ProtNLM"/>
    </source>
</evidence>
<keyword evidence="2" id="KW-0808">Transferase</keyword>
<keyword evidence="6" id="KW-0521">NADP</keyword>
<dbReference type="InterPro" id="IPR016064">
    <property type="entry name" value="NAD/diacylglycerol_kinase_sf"/>
</dbReference>
<keyword evidence="9" id="KW-1185">Reference proteome</keyword>
<evidence type="ECO:0000256" key="3">
    <source>
        <dbReference type="ARBA" id="ARBA00022741"/>
    </source>
</evidence>
<accession>A0A0L0HH81</accession>
<comment type="similarity">
    <text evidence="1">Belongs to the NAD kinase family.</text>
</comment>
<dbReference type="Pfam" id="PF01513">
    <property type="entry name" value="NAD_kinase"/>
    <property type="match status" value="1"/>
</dbReference>
<evidence type="ECO:0000256" key="2">
    <source>
        <dbReference type="ARBA" id="ARBA00022679"/>
    </source>
</evidence>
<organism evidence="8 9">
    <name type="scientific">Spizellomyces punctatus (strain DAOM BR117)</name>
    <dbReference type="NCBI Taxonomy" id="645134"/>
    <lineage>
        <taxon>Eukaryota</taxon>
        <taxon>Fungi</taxon>
        <taxon>Fungi incertae sedis</taxon>
        <taxon>Chytridiomycota</taxon>
        <taxon>Chytridiomycota incertae sedis</taxon>
        <taxon>Chytridiomycetes</taxon>
        <taxon>Spizellomycetales</taxon>
        <taxon>Spizellomycetaceae</taxon>
        <taxon>Spizellomyces</taxon>
    </lineage>
</organism>
<dbReference type="InterPro" id="IPR017438">
    <property type="entry name" value="ATP-NAD_kinase_N"/>
</dbReference>
<dbReference type="InParanoid" id="A0A0L0HH81"/>
<dbReference type="SUPFAM" id="SSF111331">
    <property type="entry name" value="NAD kinase/diacylglycerol kinase-like"/>
    <property type="match status" value="1"/>
</dbReference>
<gene>
    <name evidence="8" type="ORF">SPPG_04572</name>
</gene>
<evidence type="ECO:0000313" key="9">
    <source>
        <dbReference type="Proteomes" id="UP000053201"/>
    </source>
</evidence>
<sequence length="477" mass="53910">MSAERPDTIELKLFHNNFAKYAFVKDSDLSYDGIINAFENTFTGFDHKHFGIEFYDGSHYVELKGDQNHLRVLRETIKRSENGRKGMLRSVEHQLEFLGMETSSISTIVEASVRLYEKLSKVHRMRLKLDHLKSIIIVTKPREPSLVPLTKEVAIWIICHFCVDVYVGEPFKERTEFGYDSLIKDETIKKRLKFWTEDGVKANAENISLAVTLGGDGTVLYTASLFQKAVPPVMSFHLGSLGFLTNFQINEYRQSLKSVLSGEGHHVNLRQRLSCAVYRWKLPVPQPSTVTHCTRHDVVRTNGGCKDCEEWPTGDPDFGTQVLNELVLDRGPNPGLLMLELYVDNMYLTTIQADGLVVATSTGSTAYSLSAGGSLVHPDKSAILITPICAHTLTCRPMILPGRMNLRICVSPNSRSTAWAGFDARDRMELNKADSVCVTASRYPFLQICHDDQTKDWCRSLISSLHWNEREHQKPLL</sequence>
<dbReference type="EMBL" id="KQ257456">
    <property type="protein sequence ID" value="KND00240.1"/>
    <property type="molecule type" value="Genomic_DNA"/>
</dbReference>
<dbReference type="VEuPathDB" id="FungiDB:SPPG_04572"/>
<dbReference type="PANTHER" id="PTHR20275:SF0">
    <property type="entry name" value="NAD KINASE"/>
    <property type="match status" value="1"/>
</dbReference>
<dbReference type="Gene3D" id="2.60.200.30">
    <property type="entry name" value="Probable inorganic polyphosphate/atp-NAD kinase, domain 2"/>
    <property type="match status" value="1"/>
</dbReference>
<dbReference type="FunFam" id="2.60.200.30:FF:000009">
    <property type="entry name" value="Poly(P)/ATP NAD kinase"/>
    <property type="match status" value="1"/>
</dbReference>
<dbReference type="AlphaFoldDB" id="A0A0L0HH81"/>
<keyword evidence="3" id="KW-0547">Nucleotide-binding</keyword>